<dbReference type="OrthoDB" id="205248at2759"/>
<evidence type="ECO:0000313" key="3">
    <source>
        <dbReference type="RefSeq" id="XP_011312284.1"/>
    </source>
</evidence>
<dbReference type="KEGG" id="fas:105272084"/>
<keyword evidence="3" id="KW-0808">Transferase</keyword>
<accession>A0A9R1U8G5</accession>
<sequence>MASPWAEIQPNLETISFEKITAEEMAKSFQEKELQEYAKKVDQLDTFEECKFCTDTDTGTDSDAVIAQLLQNQYNNEHDMMVQRSEEKFNGHSKVAVSFVNYRLSSANKSNERQVAADDDNRDVDRFVNVEREYASIPKCGYKKTSEGSEIVTKHDMLLTSRLNACRVLEFPPGISTGDTGGFDVKLNNKVFNSLRAHSHAFCARRKLKTKSQHIK</sequence>
<dbReference type="GO" id="GO:0016301">
    <property type="term" value="F:kinase activity"/>
    <property type="evidence" value="ECO:0007669"/>
    <property type="project" value="UniProtKB-KW"/>
</dbReference>
<name>A0A0C9QXX8_9HYME</name>
<gene>
    <name evidence="1" type="primary">RIOK3</name>
    <name evidence="3" type="synonym">LOC105272084</name>
    <name evidence="1" type="ORF">g.22084</name>
</gene>
<evidence type="ECO:0000313" key="2">
    <source>
        <dbReference type="Proteomes" id="UP000694866"/>
    </source>
</evidence>
<protein>
    <submittedName>
        <fullName evidence="1">RIOK3 protein</fullName>
    </submittedName>
    <submittedName>
        <fullName evidence="3">Serine/threonine-protein kinase RIO3</fullName>
    </submittedName>
</protein>
<keyword evidence="2" id="KW-1185">Reference proteome</keyword>
<accession>A0A0C9QXX8</accession>
<proteinExistence type="predicted"/>
<dbReference type="EMBL" id="GBYB01000555">
    <property type="protein sequence ID" value="JAG70322.1"/>
    <property type="molecule type" value="Transcribed_RNA"/>
</dbReference>
<dbReference type="GeneID" id="105272084"/>
<reference evidence="1" key="1">
    <citation type="submission" date="2015-01" db="EMBL/GenBank/DDBJ databases">
        <title>Transcriptome Assembly of Fopius arisanus.</title>
        <authorList>
            <person name="Geib S."/>
        </authorList>
    </citation>
    <scope>NUCLEOTIDE SEQUENCE</scope>
</reference>
<dbReference type="AlphaFoldDB" id="A0A0C9QXX8"/>
<organism evidence="1">
    <name type="scientific">Fopius arisanus</name>
    <dbReference type="NCBI Taxonomy" id="64838"/>
    <lineage>
        <taxon>Eukaryota</taxon>
        <taxon>Metazoa</taxon>
        <taxon>Ecdysozoa</taxon>
        <taxon>Arthropoda</taxon>
        <taxon>Hexapoda</taxon>
        <taxon>Insecta</taxon>
        <taxon>Pterygota</taxon>
        <taxon>Neoptera</taxon>
        <taxon>Endopterygota</taxon>
        <taxon>Hymenoptera</taxon>
        <taxon>Apocrita</taxon>
        <taxon>Ichneumonoidea</taxon>
        <taxon>Braconidae</taxon>
        <taxon>Opiinae</taxon>
        <taxon>Fopius</taxon>
    </lineage>
</organism>
<dbReference type="RefSeq" id="XP_011312284.1">
    <property type="nucleotide sequence ID" value="XM_011313982.1"/>
</dbReference>
<reference evidence="3" key="2">
    <citation type="submission" date="2025-04" db="UniProtKB">
        <authorList>
            <consortium name="RefSeq"/>
        </authorList>
    </citation>
    <scope>IDENTIFICATION</scope>
    <source>
        <strain evidence="3">USDA-PBARC FA_bdor</strain>
        <tissue evidence="3">Whole organism</tissue>
    </source>
</reference>
<dbReference type="Proteomes" id="UP000694866">
    <property type="component" value="Unplaced"/>
</dbReference>
<evidence type="ECO:0000313" key="1">
    <source>
        <dbReference type="EMBL" id="JAG70322.1"/>
    </source>
</evidence>
<keyword evidence="3" id="KW-0418">Kinase</keyword>